<keyword evidence="3 9" id="KW-0813">Transport</keyword>
<evidence type="ECO:0000256" key="2">
    <source>
        <dbReference type="ARBA" id="ARBA00008064"/>
    </source>
</evidence>
<dbReference type="InterPro" id="IPR025949">
    <property type="entry name" value="PapC-like_C"/>
</dbReference>
<dbReference type="InterPro" id="IPR025885">
    <property type="entry name" value="PapC_N"/>
</dbReference>
<comment type="caution">
    <text evidence="12">The sequence shown here is derived from an EMBL/GenBank/DDBJ whole genome shotgun (WGS) entry which is preliminary data.</text>
</comment>
<reference evidence="12" key="1">
    <citation type="submission" date="2020-10" db="EMBL/GenBank/DDBJ databases">
        <title>Phylogeny of dyella-like bacteria.</title>
        <authorList>
            <person name="Fu J."/>
        </authorList>
    </citation>
    <scope>NUCLEOTIDE SEQUENCE</scope>
    <source>
        <strain evidence="12">DHON07</strain>
    </source>
</reference>
<keyword evidence="4" id="KW-1134">Transmembrane beta strand</keyword>
<keyword evidence="13" id="KW-1185">Reference proteome</keyword>
<evidence type="ECO:0000313" key="13">
    <source>
        <dbReference type="Proteomes" id="UP001430193"/>
    </source>
</evidence>
<dbReference type="PANTHER" id="PTHR30451">
    <property type="entry name" value="OUTER MEMBRANE USHER PROTEIN"/>
    <property type="match status" value="1"/>
</dbReference>
<evidence type="ECO:0000256" key="7">
    <source>
        <dbReference type="ARBA" id="ARBA00023136"/>
    </source>
</evidence>
<evidence type="ECO:0000256" key="1">
    <source>
        <dbReference type="ARBA" id="ARBA00004571"/>
    </source>
</evidence>
<dbReference type="Pfam" id="PF13953">
    <property type="entry name" value="PapC_C"/>
    <property type="match status" value="1"/>
</dbReference>
<dbReference type="Gene3D" id="2.60.40.2070">
    <property type="match status" value="1"/>
</dbReference>
<dbReference type="PROSITE" id="PS01151">
    <property type="entry name" value="FIMBRIAL_USHER"/>
    <property type="match status" value="1"/>
</dbReference>
<gene>
    <name evidence="12" type="ORF">ISS99_21935</name>
</gene>
<dbReference type="InterPro" id="IPR000015">
    <property type="entry name" value="Fimb_usher"/>
</dbReference>
<comment type="similarity">
    <text evidence="2 9">Belongs to the fimbrial export usher family.</text>
</comment>
<organism evidence="12 13">
    <name type="scientific">Dyella mobilis</name>
    <dbReference type="NCBI Taxonomy" id="1849582"/>
    <lineage>
        <taxon>Bacteria</taxon>
        <taxon>Pseudomonadati</taxon>
        <taxon>Pseudomonadota</taxon>
        <taxon>Gammaproteobacteria</taxon>
        <taxon>Lysobacterales</taxon>
        <taxon>Rhodanobacteraceae</taxon>
        <taxon>Dyella</taxon>
    </lineage>
</organism>
<name>A0ABS2KMM2_9GAMM</name>
<dbReference type="Gene3D" id="3.10.20.410">
    <property type="match status" value="1"/>
</dbReference>
<keyword evidence="8 9" id="KW-0998">Cell outer membrane</keyword>
<feature type="domain" description="PapC-like C-terminal" evidence="10">
    <location>
        <begin position="784"/>
        <end position="848"/>
    </location>
</feature>
<evidence type="ECO:0000256" key="9">
    <source>
        <dbReference type="RuleBase" id="RU003884"/>
    </source>
</evidence>
<evidence type="ECO:0000313" key="12">
    <source>
        <dbReference type="EMBL" id="MBM7132199.1"/>
    </source>
</evidence>
<dbReference type="InterPro" id="IPR043142">
    <property type="entry name" value="PapC-like_C_sf"/>
</dbReference>
<protein>
    <submittedName>
        <fullName evidence="12">Fimbria/pilus outer membrane usher protein</fullName>
    </submittedName>
</protein>
<evidence type="ECO:0000256" key="3">
    <source>
        <dbReference type="ARBA" id="ARBA00022448"/>
    </source>
</evidence>
<dbReference type="Pfam" id="PF13954">
    <property type="entry name" value="PapC_N"/>
    <property type="match status" value="1"/>
</dbReference>
<evidence type="ECO:0000256" key="6">
    <source>
        <dbReference type="ARBA" id="ARBA00022729"/>
    </source>
</evidence>
<dbReference type="InterPro" id="IPR042186">
    <property type="entry name" value="FimD_plug_dom"/>
</dbReference>
<dbReference type="PANTHER" id="PTHR30451:SF20">
    <property type="entry name" value="FIMBRIAE USHER"/>
    <property type="match status" value="1"/>
</dbReference>
<keyword evidence="9" id="KW-1029">Fimbrium biogenesis</keyword>
<proteinExistence type="inferred from homology"/>
<comment type="subcellular location">
    <subcellularLocation>
        <location evidence="1 9">Cell outer membrane</location>
        <topology evidence="1 9">Multi-pass membrane protein</topology>
    </subcellularLocation>
</comment>
<sequence length="979" mass="103492">MAPASPASPASPVAPAEAEFETNFLSTGTDVDLSRFAKGNVVLPGTYRADVSINQTWIGREDIVFKLIDGQTSAAPCFDRESLRRFGVDLDKVARGDGKRSPEEVAAHTIPEGELCGDLGKYIPGASIAFNEQTQSLAISVPQLYMNNSARGYVDPSQWDSGINAGTLGYNFSASRSTGAYHGSQAYLGLNAGFNLGDWHLRHQGSLNWSSSGRKNYTNIASYVQRDIPSIKSQLVVGDTFTSGQIADSFRVRGVSLFSDPTMYPQSQQGYAPTVRGVAETNARVTIRQRGYVLYETTVAPGPFEINDLFPTGYGGDLEVTVTETDGRQNTFLVPYAAVPQLLRPGITQYSATAGQLQQTGTGNNKPWVAQATWQHGFNNTFTGYAAGTASTGYTQALVGTAINTPVGAVAVNLAASVTQFPEGQRTRNGQSLGVTYSKNVIGSGTNFSLAAYRFSSSGYYGLLDAVNARDYVRYGQGLGTQTRQRSRLDLTVNQKVGNGQLFFSGSTSDYWGGAGRTTSYSAGYSNTFKSVTWSLSAQRTRTQAYNPYQSPLESQQDQADDVFYGPGRIPGPGVNIPGRTDNRIMLNISVPLGSSSNAPSLYTYLSRDNGSNSNKGVQVGVNGSAGENRAITYGVSANRNISQGGGSSYFNTSLGYQGAAGSVQGGYSRSGNTNQISASASGGVVVHSGGVLLTPQLGSTIGIVEAPGAKGALVTNATNVRINNSGYAAVPYLTPYQSNTVGINPQGMSENVELKDTTKTVAPRLGAVVKLKYQTDEGRSVIIKARRKDGQPLPFAADVLNEKGDSVGSVGQGSKIFVRGVTDNGTLQVKWGDTAAEQCYVQYQLPPQEKGSTNATVLPGVCVASPNAPTPADSKPTNFEPVTITPLTETPSQPVKPTASRNTINEAAWWNLDTVAPTAASKPTTTAPVAHAPAKPAATRNTIKESAWWQLDGMQRSASAQAARNYSGIYGSVASTGV</sequence>
<accession>A0ABS2KMM2</accession>
<keyword evidence="7 9" id="KW-0472">Membrane</keyword>
<keyword evidence="6" id="KW-0732">Signal</keyword>
<dbReference type="RefSeq" id="WP_204633716.1">
    <property type="nucleotide sequence ID" value="NZ_JADIKF010000040.1"/>
</dbReference>
<evidence type="ECO:0000256" key="5">
    <source>
        <dbReference type="ARBA" id="ARBA00022692"/>
    </source>
</evidence>
<evidence type="ECO:0000256" key="8">
    <source>
        <dbReference type="ARBA" id="ARBA00023237"/>
    </source>
</evidence>
<dbReference type="InterPro" id="IPR037224">
    <property type="entry name" value="PapC_N_sf"/>
</dbReference>
<dbReference type="SUPFAM" id="SSF141729">
    <property type="entry name" value="FimD N-terminal domain-like"/>
    <property type="match status" value="1"/>
</dbReference>
<keyword evidence="5 9" id="KW-0812">Transmembrane</keyword>
<dbReference type="Gene3D" id="2.60.40.3110">
    <property type="match status" value="1"/>
</dbReference>
<evidence type="ECO:0000259" key="10">
    <source>
        <dbReference type="Pfam" id="PF13953"/>
    </source>
</evidence>
<evidence type="ECO:0000256" key="4">
    <source>
        <dbReference type="ARBA" id="ARBA00022452"/>
    </source>
</evidence>
<evidence type="ECO:0000259" key="11">
    <source>
        <dbReference type="Pfam" id="PF13954"/>
    </source>
</evidence>
<dbReference type="Pfam" id="PF00577">
    <property type="entry name" value="Usher"/>
    <property type="match status" value="2"/>
</dbReference>
<dbReference type="Proteomes" id="UP001430193">
    <property type="component" value="Unassembled WGS sequence"/>
</dbReference>
<feature type="domain" description="PapC N-terminal" evidence="11">
    <location>
        <begin position="19"/>
        <end position="174"/>
    </location>
</feature>
<dbReference type="Gene3D" id="2.60.40.2610">
    <property type="entry name" value="Outer membrane usher protein FimD, plug domain"/>
    <property type="match status" value="1"/>
</dbReference>
<dbReference type="EMBL" id="JADIKF010000040">
    <property type="protein sequence ID" value="MBM7132199.1"/>
    <property type="molecule type" value="Genomic_DNA"/>
</dbReference>
<dbReference type="InterPro" id="IPR018030">
    <property type="entry name" value="Fimbrial_membr_usher_CS"/>
</dbReference>